<evidence type="ECO:0000256" key="3">
    <source>
        <dbReference type="ARBA" id="ARBA00022598"/>
    </source>
</evidence>
<evidence type="ECO:0000256" key="1">
    <source>
        <dbReference type="ARBA" id="ARBA00004496"/>
    </source>
</evidence>
<dbReference type="GO" id="GO:0005737">
    <property type="term" value="C:cytoplasm"/>
    <property type="evidence" value="ECO:0007669"/>
    <property type="project" value="UniProtKB-SubCell"/>
</dbReference>
<dbReference type="PANTHER" id="PTHR45870">
    <property type="entry name" value="TUBULIN MONOGLYCYLASE TTLL3"/>
    <property type="match status" value="1"/>
</dbReference>
<evidence type="ECO:0000256" key="2">
    <source>
        <dbReference type="ARBA" id="ARBA00022490"/>
    </source>
</evidence>
<dbReference type="CTD" id="20196233"/>
<keyword evidence="4" id="KW-0547">Nucleotide-binding</keyword>
<evidence type="ECO:0000313" key="7">
    <source>
        <dbReference type="EnsemblMetazoa" id="HelroP134081"/>
    </source>
</evidence>
<keyword evidence="8" id="KW-1185">Reference proteome</keyword>
<comment type="subcellular location">
    <subcellularLocation>
        <location evidence="1">Cytoplasm</location>
    </subcellularLocation>
</comment>
<dbReference type="Proteomes" id="UP000015101">
    <property type="component" value="Unassembled WGS sequence"/>
</dbReference>
<dbReference type="STRING" id="6412.T1EI33"/>
<dbReference type="InParanoid" id="T1EI33"/>
<dbReference type="EMBL" id="AMQM01006374">
    <property type="status" value="NOT_ANNOTATED_CDS"/>
    <property type="molecule type" value="Genomic_DNA"/>
</dbReference>
<dbReference type="GO" id="GO:0005524">
    <property type="term" value="F:ATP binding"/>
    <property type="evidence" value="ECO:0007669"/>
    <property type="project" value="UniProtKB-KW"/>
</dbReference>
<dbReference type="EMBL" id="KB097417">
    <property type="protein sequence ID" value="ESN97188.1"/>
    <property type="molecule type" value="Genomic_DNA"/>
</dbReference>
<dbReference type="AlphaFoldDB" id="T1EI33"/>
<dbReference type="Pfam" id="PF03133">
    <property type="entry name" value="TTL"/>
    <property type="match status" value="1"/>
</dbReference>
<dbReference type="GO" id="GO:0070735">
    <property type="term" value="F:protein-glycine ligase activity"/>
    <property type="evidence" value="ECO:0007669"/>
    <property type="project" value="UniProtKB-ARBA"/>
</dbReference>
<protein>
    <recommendedName>
        <fullName evidence="9">Tubulin--tyrosine ligase-like protein 9</fullName>
    </recommendedName>
</protein>
<dbReference type="HOGENOM" id="CLU_1763404_0_0_1"/>
<reference evidence="7" key="3">
    <citation type="submission" date="2015-06" db="UniProtKB">
        <authorList>
            <consortium name="EnsemblMetazoa"/>
        </authorList>
    </citation>
    <scope>IDENTIFICATION</scope>
</reference>
<keyword evidence="5" id="KW-0067">ATP-binding</keyword>
<evidence type="ECO:0000313" key="6">
    <source>
        <dbReference type="EMBL" id="ESN97188.1"/>
    </source>
</evidence>
<keyword evidence="2" id="KW-0963">Cytoplasm</keyword>
<keyword evidence="3" id="KW-0436">Ligase</keyword>
<dbReference type="eggNOG" id="KOG2157">
    <property type="taxonomic scope" value="Eukaryota"/>
</dbReference>
<dbReference type="EnsemblMetazoa" id="HelroT134081">
    <property type="protein sequence ID" value="HelroP134081"/>
    <property type="gene ID" value="HelroG134081"/>
</dbReference>
<dbReference type="OMA" id="PWANIIV"/>
<sequence>PRSIHLSNNSVQKQYQPSVCRSKMLPVDNMWTCEEFKSYLSNLPDPWANIIVPGMKKGILNALLCTQDLIDHRKNSFELFGADFMLLEDFTPWLIEINSSPSMARTTTATAYLVEKVLEDTIKVVIDRHQNKSCDTGKFELAYRQPQV</sequence>
<evidence type="ECO:0000313" key="8">
    <source>
        <dbReference type="Proteomes" id="UP000015101"/>
    </source>
</evidence>
<evidence type="ECO:0008006" key="9">
    <source>
        <dbReference type="Google" id="ProtNLM"/>
    </source>
</evidence>
<accession>T1EI33</accession>
<dbReference type="SUPFAM" id="SSF56059">
    <property type="entry name" value="Glutathione synthetase ATP-binding domain-like"/>
    <property type="match status" value="1"/>
</dbReference>
<dbReference type="GeneID" id="20196233"/>
<dbReference type="Gene3D" id="3.30.470.20">
    <property type="entry name" value="ATP-grasp fold, B domain"/>
    <property type="match status" value="1"/>
</dbReference>
<organism evidence="7 8">
    <name type="scientific">Helobdella robusta</name>
    <name type="common">Californian leech</name>
    <dbReference type="NCBI Taxonomy" id="6412"/>
    <lineage>
        <taxon>Eukaryota</taxon>
        <taxon>Metazoa</taxon>
        <taxon>Spiralia</taxon>
        <taxon>Lophotrochozoa</taxon>
        <taxon>Annelida</taxon>
        <taxon>Clitellata</taxon>
        <taxon>Hirudinea</taxon>
        <taxon>Rhynchobdellida</taxon>
        <taxon>Glossiphoniidae</taxon>
        <taxon>Helobdella</taxon>
    </lineage>
</organism>
<reference evidence="6 8" key="2">
    <citation type="journal article" date="2013" name="Nature">
        <title>Insights into bilaterian evolution from three spiralian genomes.</title>
        <authorList>
            <person name="Simakov O."/>
            <person name="Marletaz F."/>
            <person name="Cho S.J."/>
            <person name="Edsinger-Gonzales E."/>
            <person name="Havlak P."/>
            <person name="Hellsten U."/>
            <person name="Kuo D.H."/>
            <person name="Larsson T."/>
            <person name="Lv J."/>
            <person name="Arendt D."/>
            <person name="Savage R."/>
            <person name="Osoegawa K."/>
            <person name="de Jong P."/>
            <person name="Grimwood J."/>
            <person name="Chapman J.A."/>
            <person name="Shapiro H."/>
            <person name="Aerts A."/>
            <person name="Otillar R.P."/>
            <person name="Terry A.Y."/>
            <person name="Boore J.L."/>
            <person name="Grigoriev I.V."/>
            <person name="Lindberg D.R."/>
            <person name="Seaver E.C."/>
            <person name="Weisblat D.A."/>
            <person name="Putnam N.H."/>
            <person name="Rokhsar D.S."/>
        </authorList>
    </citation>
    <scope>NUCLEOTIDE SEQUENCE</scope>
</reference>
<dbReference type="InterPro" id="IPR004344">
    <property type="entry name" value="TTL/TTLL_fam"/>
</dbReference>
<dbReference type="PROSITE" id="PS51221">
    <property type="entry name" value="TTL"/>
    <property type="match status" value="1"/>
</dbReference>
<dbReference type="RefSeq" id="XP_009024684.1">
    <property type="nucleotide sequence ID" value="XM_009026436.1"/>
</dbReference>
<dbReference type="InterPro" id="IPR051437">
    <property type="entry name" value="TTLL_monoglycylase"/>
</dbReference>
<dbReference type="OrthoDB" id="202825at2759"/>
<evidence type="ECO:0000256" key="4">
    <source>
        <dbReference type="ARBA" id="ARBA00022741"/>
    </source>
</evidence>
<name>T1EI33_HELRO</name>
<evidence type="ECO:0000256" key="5">
    <source>
        <dbReference type="ARBA" id="ARBA00022840"/>
    </source>
</evidence>
<proteinExistence type="predicted"/>
<gene>
    <name evidence="7" type="primary">20196233</name>
    <name evidence="6" type="ORF">HELRODRAFT_134081</name>
</gene>
<dbReference type="PANTHER" id="PTHR45870:SF2">
    <property type="entry name" value="TUBULIN MONOGLYCYLASE TTLL3"/>
    <property type="match status" value="1"/>
</dbReference>
<dbReference type="KEGG" id="hro:HELRODRAFT_134081"/>
<reference evidence="8" key="1">
    <citation type="submission" date="2012-12" db="EMBL/GenBank/DDBJ databases">
        <authorList>
            <person name="Hellsten U."/>
            <person name="Grimwood J."/>
            <person name="Chapman J.A."/>
            <person name="Shapiro H."/>
            <person name="Aerts A."/>
            <person name="Otillar R.P."/>
            <person name="Terry A.Y."/>
            <person name="Boore J.L."/>
            <person name="Simakov O."/>
            <person name="Marletaz F."/>
            <person name="Cho S.-J."/>
            <person name="Edsinger-Gonzales E."/>
            <person name="Havlak P."/>
            <person name="Kuo D.-H."/>
            <person name="Larsson T."/>
            <person name="Lv J."/>
            <person name="Arendt D."/>
            <person name="Savage R."/>
            <person name="Osoegawa K."/>
            <person name="de Jong P."/>
            <person name="Lindberg D.R."/>
            <person name="Seaver E.C."/>
            <person name="Weisblat D.A."/>
            <person name="Putnam N.H."/>
            <person name="Grigoriev I.V."/>
            <person name="Rokhsar D.S."/>
        </authorList>
    </citation>
    <scope>NUCLEOTIDE SEQUENCE</scope>
</reference>